<sequence>MLTLPLRYQYLIGSILIILMIATREYHFASLHNLPGASWAVFFLAGFYLRSNWSLPGFLALTWILDSSAYFTVAESEFCLTTAYTFLLPAYGALWAAGRWFATHYQFSWRAWMPLSFSLLTGAILCELFSSGGFYFFSGQFTETTFTEFWQRELYYFPLYLQSLLFYAGTAAAVHIPLALIHQSRYSRINAISQ</sequence>
<reference evidence="2 3" key="1">
    <citation type="submission" date="2016-10" db="EMBL/GenBank/DDBJ databases">
        <authorList>
            <person name="de Groot N.N."/>
        </authorList>
    </citation>
    <scope>NUCLEOTIDE SEQUENCE [LARGE SCALE GENOMIC DNA]</scope>
    <source>
        <strain evidence="2 3">Nm24</strain>
    </source>
</reference>
<dbReference type="AlphaFoldDB" id="A0A1I7EZC7"/>
<feature type="transmembrane region" description="Helical" evidence="1">
    <location>
        <begin position="69"/>
        <end position="94"/>
    </location>
</feature>
<organism evidence="2 3">
    <name type="scientific">Nitrosomonas eutropha</name>
    <dbReference type="NCBI Taxonomy" id="916"/>
    <lineage>
        <taxon>Bacteria</taxon>
        <taxon>Pseudomonadati</taxon>
        <taxon>Pseudomonadota</taxon>
        <taxon>Betaproteobacteria</taxon>
        <taxon>Nitrosomonadales</taxon>
        <taxon>Nitrosomonadaceae</taxon>
        <taxon>Nitrosomonas</taxon>
    </lineage>
</organism>
<keyword evidence="1" id="KW-0812">Transmembrane</keyword>
<keyword evidence="1" id="KW-0472">Membrane</keyword>
<feature type="transmembrane region" description="Helical" evidence="1">
    <location>
        <begin position="6"/>
        <end position="23"/>
    </location>
</feature>
<accession>A0A1I7EZC7</accession>
<dbReference type="OrthoDB" id="9787530at2"/>
<feature type="transmembrane region" description="Helical" evidence="1">
    <location>
        <begin position="115"/>
        <end position="137"/>
    </location>
</feature>
<dbReference type="EMBL" id="FPBL01000001">
    <property type="protein sequence ID" value="SFU29283.1"/>
    <property type="molecule type" value="Genomic_DNA"/>
</dbReference>
<dbReference type="RefSeq" id="WP_074926094.1">
    <property type="nucleotide sequence ID" value="NZ_FPBL01000001.1"/>
</dbReference>
<evidence type="ECO:0008006" key="4">
    <source>
        <dbReference type="Google" id="ProtNLM"/>
    </source>
</evidence>
<name>A0A1I7EZC7_9PROT</name>
<feature type="transmembrane region" description="Helical" evidence="1">
    <location>
        <begin position="157"/>
        <end position="181"/>
    </location>
</feature>
<keyword evidence="1" id="KW-1133">Transmembrane helix</keyword>
<evidence type="ECO:0000313" key="2">
    <source>
        <dbReference type="EMBL" id="SFU29283.1"/>
    </source>
</evidence>
<gene>
    <name evidence="2" type="ORF">SAMN05216339_101182</name>
</gene>
<evidence type="ECO:0000313" key="3">
    <source>
        <dbReference type="Proteomes" id="UP000183926"/>
    </source>
</evidence>
<protein>
    <recommendedName>
        <fullName evidence="4">Cobalamin ABC transporter</fullName>
    </recommendedName>
</protein>
<evidence type="ECO:0000256" key="1">
    <source>
        <dbReference type="SAM" id="Phobius"/>
    </source>
</evidence>
<dbReference type="Proteomes" id="UP000183926">
    <property type="component" value="Unassembled WGS sequence"/>
</dbReference>
<proteinExistence type="predicted"/>